<evidence type="ECO:0000313" key="1">
    <source>
        <dbReference type="EMBL" id="KAK4358978.1"/>
    </source>
</evidence>
<name>A0AAE1RW47_9SOLA</name>
<evidence type="ECO:0000313" key="2">
    <source>
        <dbReference type="Proteomes" id="UP001291623"/>
    </source>
</evidence>
<keyword evidence="2" id="KW-1185">Reference proteome</keyword>
<gene>
    <name evidence="1" type="ORF">RND71_021207</name>
</gene>
<proteinExistence type="predicted"/>
<reference evidence="1" key="1">
    <citation type="submission" date="2023-12" db="EMBL/GenBank/DDBJ databases">
        <title>Genome assembly of Anisodus tanguticus.</title>
        <authorList>
            <person name="Wang Y.-J."/>
        </authorList>
    </citation>
    <scope>NUCLEOTIDE SEQUENCE</scope>
    <source>
        <strain evidence="1">KB-2021</strain>
        <tissue evidence="1">Leaf</tissue>
    </source>
</reference>
<organism evidence="1 2">
    <name type="scientific">Anisodus tanguticus</name>
    <dbReference type="NCBI Taxonomy" id="243964"/>
    <lineage>
        <taxon>Eukaryota</taxon>
        <taxon>Viridiplantae</taxon>
        <taxon>Streptophyta</taxon>
        <taxon>Embryophyta</taxon>
        <taxon>Tracheophyta</taxon>
        <taxon>Spermatophyta</taxon>
        <taxon>Magnoliopsida</taxon>
        <taxon>eudicotyledons</taxon>
        <taxon>Gunneridae</taxon>
        <taxon>Pentapetalae</taxon>
        <taxon>asterids</taxon>
        <taxon>lamiids</taxon>
        <taxon>Solanales</taxon>
        <taxon>Solanaceae</taxon>
        <taxon>Solanoideae</taxon>
        <taxon>Hyoscyameae</taxon>
        <taxon>Anisodus</taxon>
    </lineage>
</organism>
<dbReference type="EMBL" id="JAVYJV010000011">
    <property type="protein sequence ID" value="KAK4358978.1"/>
    <property type="molecule type" value="Genomic_DNA"/>
</dbReference>
<dbReference type="AlphaFoldDB" id="A0AAE1RW47"/>
<comment type="caution">
    <text evidence="1">The sequence shown here is derived from an EMBL/GenBank/DDBJ whole genome shotgun (WGS) entry which is preliminary data.</text>
</comment>
<sequence>MPLHFFFTSSDLSRHARNDIELRRSSDLSRHARNDKKEFGKQISEEVSRKSLIAIL</sequence>
<dbReference type="Proteomes" id="UP001291623">
    <property type="component" value="Unassembled WGS sequence"/>
</dbReference>
<accession>A0AAE1RW47</accession>
<protein>
    <submittedName>
        <fullName evidence="1">Uncharacterized protein</fullName>
    </submittedName>
</protein>